<gene>
    <name evidence="1" type="ORF">GALMADRAFT_228487</name>
</gene>
<sequence length="109" mass="11893">MSDCGKRQEVMSCEEALVMGTPGKNSSELTKIWFIDWELGSYDPVVFGHGLLQASGRLFPGWSVPRPIGRQKLDWPKELPSEQSVRSAPEVVGSWGLLVGSSGRSACRG</sequence>
<reference evidence="2" key="1">
    <citation type="journal article" date="2014" name="Proc. Natl. Acad. Sci. U.S.A.">
        <title>Extensive sampling of basidiomycete genomes demonstrates inadequacy of the white-rot/brown-rot paradigm for wood decay fungi.</title>
        <authorList>
            <person name="Riley R."/>
            <person name="Salamov A.A."/>
            <person name="Brown D.W."/>
            <person name="Nagy L.G."/>
            <person name="Floudas D."/>
            <person name="Held B.W."/>
            <person name="Levasseur A."/>
            <person name="Lombard V."/>
            <person name="Morin E."/>
            <person name="Otillar R."/>
            <person name="Lindquist E.A."/>
            <person name="Sun H."/>
            <person name="LaButti K.M."/>
            <person name="Schmutz J."/>
            <person name="Jabbour D."/>
            <person name="Luo H."/>
            <person name="Baker S.E."/>
            <person name="Pisabarro A.G."/>
            <person name="Walton J.D."/>
            <person name="Blanchette R.A."/>
            <person name="Henrissat B."/>
            <person name="Martin F."/>
            <person name="Cullen D."/>
            <person name="Hibbett D.S."/>
            <person name="Grigoriev I.V."/>
        </authorList>
    </citation>
    <scope>NUCLEOTIDE SEQUENCE [LARGE SCALE GENOMIC DNA]</scope>
    <source>
        <strain evidence="2">CBS 339.88</strain>
    </source>
</reference>
<dbReference type="HOGENOM" id="CLU_2184161_0_0_1"/>
<proteinExistence type="predicted"/>
<protein>
    <submittedName>
        <fullName evidence="1">Uncharacterized protein</fullName>
    </submittedName>
</protein>
<evidence type="ECO:0000313" key="1">
    <source>
        <dbReference type="EMBL" id="KDR72795.1"/>
    </source>
</evidence>
<dbReference type="EMBL" id="KL142387">
    <property type="protein sequence ID" value="KDR72795.1"/>
    <property type="molecule type" value="Genomic_DNA"/>
</dbReference>
<dbReference type="Proteomes" id="UP000027222">
    <property type="component" value="Unassembled WGS sequence"/>
</dbReference>
<name>A0A067SPC1_GALM3</name>
<organism evidence="1 2">
    <name type="scientific">Galerina marginata (strain CBS 339.88)</name>
    <dbReference type="NCBI Taxonomy" id="685588"/>
    <lineage>
        <taxon>Eukaryota</taxon>
        <taxon>Fungi</taxon>
        <taxon>Dikarya</taxon>
        <taxon>Basidiomycota</taxon>
        <taxon>Agaricomycotina</taxon>
        <taxon>Agaricomycetes</taxon>
        <taxon>Agaricomycetidae</taxon>
        <taxon>Agaricales</taxon>
        <taxon>Agaricineae</taxon>
        <taxon>Strophariaceae</taxon>
        <taxon>Galerina</taxon>
    </lineage>
</organism>
<keyword evidence="2" id="KW-1185">Reference proteome</keyword>
<accession>A0A067SPC1</accession>
<evidence type="ECO:0000313" key="2">
    <source>
        <dbReference type="Proteomes" id="UP000027222"/>
    </source>
</evidence>
<dbReference type="AlphaFoldDB" id="A0A067SPC1"/>